<keyword evidence="2" id="KW-1185">Reference proteome</keyword>
<dbReference type="Proteomes" id="UP001066276">
    <property type="component" value="Chromosome 10"/>
</dbReference>
<protein>
    <submittedName>
        <fullName evidence="1">Uncharacterized protein</fullName>
    </submittedName>
</protein>
<evidence type="ECO:0000313" key="1">
    <source>
        <dbReference type="EMBL" id="KAJ1095489.1"/>
    </source>
</evidence>
<gene>
    <name evidence="1" type="ORF">NDU88_000652</name>
</gene>
<comment type="caution">
    <text evidence="1">The sequence shown here is derived from an EMBL/GenBank/DDBJ whole genome shotgun (WGS) entry which is preliminary data.</text>
</comment>
<name>A0AAV7LXE9_PLEWA</name>
<sequence>MPLPGGTYDCNEQQNYTMQRTDIVLSVALFSSSKMAAAFGNEVLVRAFTRHSSASEGSVDSGELRRLQWITGKRNRRTPRETRHRRLERSHVAMGTRNGRVSLPDKELGDAGVDVVGAARSQGPTTFEFLRTLHTMGHGSHLTHWLYRGLRAHLGIPLNVLRTTW</sequence>
<evidence type="ECO:0000313" key="2">
    <source>
        <dbReference type="Proteomes" id="UP001066276"/>
    </source>
</evidence>
<reference evidence="1" key="1">
    <citation type="journal article" date="2022" name="bioRxiv">
        <title>Sequencing and chromosome-scale assembly of the giantPleurodeles waltlgenome.</title>
        <authorList>
            <person name="Brown T."/>
            <person name="Elewa A."/>
            <person name="Iarovenko S."/>
            <person name="Subramanian E."/>
            <person name="Araus A.J."/>
            <person name="Petzold A."/>
            <person name="Susuki M."/>
            <person name="Suzuki K.-i.T."/>
            <person name="Hayashi T."/>
            <person name="Toyoda A."/>
            <person name="Oliveira C."/>
            <person name="Osipova E."/>
            <person name="Leigh N.D."/>
            <person name="Simon A."/>
            <person name="Yun M.H."/>
        </authorList>
    </citation>
    <scope>NUCLEOTIDE SEQUENCE</scope>
    <source>
        <strain evidence="1">20211129_DDA</strain>
        <tissue evidence="1">Liver</tissue>
    </source>
</reference>
<organism evidence="1 2">
    <name type="scientific">Pleurodeles waltl</name>
    <name type="common">Iberian ribbed newt</name>
    <dbReference type="NCBI Taxonomy" id="8319"/>
    <lineage>
        <taxon>Eukaryota</taxon>
        <taxon>Metazoa</taxon>
        <taxon>Chordata</taxon>
        <taxon>Craniata</taxon>
        <taxon>Vertebrata</taxon>
        <taxon>Euteleostomi</taxon>
        <taxon>Amphibia</taxon>
        <taxon>Batrachia</taxon>
        <taxon>Caudata</taxon>
        <taxon>Salamandroidea</taxon>
        <taxon>Salamandridae</taxon>
        <taxon>Pleurodelinae</taxon>
        <taxon>Pleurodeles</taxon>
    </lineage>
</organism>
<proteinExistence type="predicted"/>
<dbReference type="AlphaFoldDB" id="A0AAV7LXE9"/>
<accession>A0AAV7LXE9</accession>
<dbReference type="EMBL" id="JANPWB010000014">
    <property type="protein sequence ID" value="KAJ1095489.1"/>
    <property type="molecule type" value="Genomic_DNA"/>
</dbReference>